<evidence type="ECO:0000256" key="5">
    <source>
        <dbReference type="ARBA" id="ARBA00023136"/>
    </source>
</evidence>
<dbReference type="InterPro" id="IPR002293">
    <property type="entry name" value="AA/rel_permease1"/>
</dbReference>
<reference evidence="8" key="1">
    <citation type="submission" date="2021-03" db="EMBL/GenBank/DDBJ databases">
        <title>Draft genome sequence of rust myrtle Austropuccinia psidii MF-1, a brazilian biotype.</title>
        <authorList>
            <person name="Quecine M.C."/>
            <person name="Pachon D.M.R."/>
            <person name="Bonatelli M.L."/>
            <person name="Correr F.H."/>
            <person name="Franceschini L.M."/>
            <person name="Leite T.F."/>
            <person name="Margarido G.R.A."/>
            <person name="Almeida C.A."/>
            <person name="Ferrarezi J.A."/>
            <person name="Labate C.A."/>
        </authorList>
    </citation>
    <scope>NUCLEOTIDE SEQUENCE</scope>
    <source>
        <strain evidence="8">MF-1</strain>
    </source>
</reference>
<feature type="transmembrane region" description="Helical" evidence="7">
    <location>
        <begin position="97"/>
        <end position="123"/>
    </location>
</feature>
<dbReference type="PANTHER" id="PTHR45649:SF9">
    <property type="entry name" value="AMINO-ACID PERMEASE 2"/>
    <property type="match status" value="1"/>
</dbReference>
<keyword evidence="5 7" id="KW-0472">Membrane</keyword>
<gene>
    <name evidence="8" type="ORF">O181_018163</name>
</gene>
<dbReference type="GO" id="GO:0006865">
    <property type="term" value="P:amino acid transport"/>
    <property type="evidence" value="ECO:0007669"/>
    <property type="project" value="InterPro"/>
</dbReference>
<evidence type="ECO:0000313" key="9">
    <source>
        <dbReference type="Proteomes" id="UP000765509"/>
    </source>
</evidence>
<feature type="transmembrane region" description="Helical" evidence="7">
    <location>
        <begin position="220"/>
        <end position="238"/>
    </location>
</feature>
<keyword evidence="2" id="KW-0813">Transport</keyword>
<name>A0A9Q3GSF8_9BASI</name>
<sequence length="536" mass="57908">MSNLPTVSNQMTGSQKSVVLPNTSPLPDLSDSMSLKPPEKNSEDEDEINLAKLGYKSEFAREFGNLSTISFAFSIMGLCSSVATTFNTPMLAAGPASVVWCWLIGSVMCFALGTSIAELVSAYPTSGGLYSASAYLVPRRYRPFVGFLVGWLNVLGQVAGVASTEYGLSEMIWAAYTLERDDGFKPSHLQTLALYTGLLILHGLINCLATKALAVITKSFVFINLIGTLAIIIGLLATTPDKHNASYIFTQVTNQTGWKSDGLAFLLGLLSVQWTMTDYDATAHISEEVKRAAIAAPVAIFVAVGGTGLFGWVLNIVLVMCSGTISPDNLGGRSGIIVANILSRNLGPRWFGVVWAVVCLNSFSVVLAALQANSRTVFSFSRDGGLPDGGLFKRLSKKKVPVYAVWSIVFISFLMGLLSLASTVASNAIFSLCTMALDSSYAIPIAMKLIFMDHPEVRFQPGPFSLGRGLLMWVVNLSAILWVAFVFVILALPTVIPVTWENMNYAIVITSIVIGFSSIWFLLHARKWYKGPTCNF</sequence>
<feature type="transmembrane region" description="Helical" evidence="7">
    <location>
        <begin position="428"/>
        <end position="450"/>
    </location>
</feature>
<feature type="transmembrane region" description="Helical" evidence="7">
    <location>
        <begin position="470"/>
        <end position="492"/>
    </location>
</feature>
<evidence type="ECO:0008006" key="10">
    <source>
        <dbReference type="Google" id="ProtNLM"/>
    </source>
</evidence>
<dbReference type="AlphaFoldDB" id="A0A9Q3GSF8"/>
<dbReference type="EMBL" id="AVOT02005191">
    <property type="protein sequence ID" value="MBW0478448.1"/>
    <property type="molecule type" value="Genomic_DNA"/>
</dbReference>
<dbReference type="InterPro" id="IPR004840">
    <property type="entry name" value="Amino_acid_permease_CS"/>
</dbReference>
<dbReference type="GO" id="GO:0016020">
    <property type="term" value="C:membrane"/>
    <property type="evidence" value="ECO:0007669"/>
    <property type="project" value="UniProtKB-SubCell"/>
</dbReference>
<dbReference type="GO" id="GO:0022857">
    <property type="term" value="F:transmembrane transporter activity"/>
    <property type="evidence" value="ECO:0007669"/>
    <property type="project" value="InterPro"/>
</dbReference>
<dbReference type="Proteomes" id="UP000765509">
    <property type="component" value="Unassembled WGS sequence"/>
</dbReference>
<dbReference type="Pfam" id="PF13520">
    <property type="entry name" value="AA_permease_2"/>
    <property type="match status" value="1"/>
</dbReference>
<dbReference type="PIRSF" id="PIRSF006060">
    <property type="entry name" value="AA_transporter"/>
    <property type="match status" value="1"/>
</dbReference>
<accession>A0A9Q3GSF8</accession>
<feature type="transmembrane region" description="Helical" evidence="7">
    <location>
        <begin position="298"/>
        <end position="325"/>
    </location>
</feature>
<proteinExistence type="predicted"/>
<keyword evidence="3 7" id="KW-0812">Transmembrane</keyword>
<feature type="transmembrane region" description="Helical" evidence="7">
    <location>
        <begin position="350"/>
        <end position="370"/>
    </location>
</feature>
<evidence type="ECO:0000256" key="4">
    <source>
        <dbReference type="ARBA" id="ARBA00022989"/>
    </source>
</evidence>
<dbReference type="OrthoDB" id="10054429at2759"/>
<evidence type="ECO:0000256" key="7">
    <source>
        <dbReference type="SAM" id="Phobius"/>
    </source>
</evidence>
<feature type="region of interest" description="Disordered" evidence="6">
    <location>
        <begin position="1"/>
        <end position="46"/>
    </location>
</feature>
<evidence type="ECO:0000256" key="6">
    <source>
        <dbReference type="SAM" id="MobiDB-lite"/>
    </source>
</evidence>
<keyword evidence="4 7" id="KW-1133">Transmembrane helix</keyword>
<dbReference type="PROSITE" id="PS00218">
    <property type="entry name" value="AMINO_ACID_PERMEASE_1"/>
    <property type="match status" value="1"/>
</dbReference>
<evidence type="ECO:0000256" key="2">
    <source>
        <dbReference type="ARBA" id="ARBA00022448"/>
    </source>
</evidence>
<keyword evidence="9" id="KW-1185">Reference proteome</keyword>
<feature type="transmembrane region" description="Helical" evidence="7">
    <location>
        <begin position="63"/>
        <end position="85"/>
    </location>
</feature>
<comment type="subcellular location">
    <subcellularLocation>
        <location evidence="1">Membrane</location>
        <topology evidence="1">Multi-pass membrane protein</topology>
    </subcellularLocation>
</comment>
<feature type="transmembrane region" description="Helical" evidence="7">
    <location>
        <begin position="400"/>
        <end position="422"/>
    </location>
</feature>
<feature type="transmembrane region" description="Helical" evidence="7">
    <location>
        <begin position="504"/>
        <end position="523"/>
    </location>
</feature>
<protein>
    <recommendedName>
        <fullName evidence="10">Amino acid permease</fullName>
    </recommendedName>
</protein>
<evidence type="ECO:0000256" key="3">
    <source>
        <dbReference type="ARBA" id="ARBA00022692"/>
    </source>
</evidence>
<organism evidence="8 9">
    <name type="scientific">Austropuccinia psidii MF-1</name>
    <dbReference type="NCBI Taxonomy" id="1389203"/>
    <lineage>
        <taxon>Eukaryota</taxon>
        <taxon>Fungi</taxon>
        <taxon>Dikarya</taxon>
        <taxon>Basidiomycota</taxon>
        <taxon>Pucciniomycotina</taxon>
        <taxon>Pucciniomycetes</taxon>
        <taxon>Pucciniales</taxon>
        <taxon>Sphaerophragmiaceae</taxon>
        <taxon>Austropuccinia</taxon>
    </lineage>
</organism>
<feature type="compositionally biased region" description="Low complexity" evidence="6">
    <location>
        <begin position="25"/>
        <end position="36"/>
    </location>
</feature>
<feature type="compositionally biased region" description="Polar residues" evidence="6">
    <location>
        <begin position="1"/>
        <end position="23"/>
    </location>
</feature>
<feature type="transmembrane region" description="Helical" evidence="7">
    <location>
        <begin position="144"/>
        <end position="168"/>
    </location>
</feature>
<dbReference type="Gene3D" id="1.20.1740.10">
    <property type="entry name" value="Amino acid/polyamine transporter I"/>
    <property type="match status" value="1"/>
</dbReference>
<feature type="transmembrane region" description="Helical" evidence="7">
    <location>
        <begin position="188"/>
        <end position="208"/>
    </location>
</feature>
<evidence type="ECO:0000313" key="8">
    <source>
        <dbReference type="EMBL" id="MBW0478448.1"/>
    </source>
</evidence>
<dbReference type="PANTHER" id="PTHR45649">
    <property type="entry name" value="AMINO-ACID PERMEASE BAT1"/>
    <property type="match status" value="1"/>
</dbReference>
<comment type="caution">
    <text evidence="8">The sequence shown here is derived from an EMBL/GenBank/DDBJ whole genome shotgun (WGS) entry which is preliminary data.</text>
</comment>
<evidence type="ECO:0000256" key="1">
    <source>
        <dbReference type="ARBA" id="ARBA00004141"/>
    </source>
</evidence>